<sequence length="129" mass="15043">MGGDRKRILIGLTVAMFVGLVVYMKLWTIDYSMSTDEAELLRRQFDLANREAMDESAEWRRMYDNELDRANRCKSELNQQLKASFEKVGDAARINEKLTKMQEENFALRTQVDALQRRLEAEKSRCGSQ</sequence>
<dbReference type="EMBL" id="SSTE01014973">
    <property type="protein sequence ID" value="KAA0044010.1"/>
    <property type="molecule type" value="Genomic_DNA"/>
</dbReference>
<evidence type="ECO:0000256" key="2">
    <source>
        <dbReference type="SAM" id="Phobius"/>
    </source>
</evidence>
<evidence type="ECO:0000256" key="1">
    <source>
        <dbReference type="SAM" id="Coils"/>
    </source>
</evidence>
<name>A0A5A7TLC1_CUCMM</name>
<protein>
    <submittedName>
        <fullName evidence="3">Uncharacterized protein</fullName>
    </submittedName>
</protein>
<organism evidence="3 4">
    <name type="scientific">Cucumis melo var. makuwa</name>
    <name type="common">Oriental melon</name>
    <dbReference type="NCBI Taxonomy" id="1194695"/>
    <lineage>
        <taxon>Eukaryota</taxon>
        <taxon>Viridiplantae</taxon>
        <taxon>Streptophyta</taxon>
        <taxon>Embryophyta</taxon>
        <taxon>Tracheophyta</taxon>
        <taxon>Spermatophyta</taxon>
        <taxon>Magnoliopsida</taxon>
        <taxon>eudicotyledons</taxon>
        <taxon>Gunneridae</taxon>
        <taxon>Pentapetalae</taxon>
        <taxon>rosids</taxon>
        <taxon>fabids</taxon>
        <taxon>Cucurbitales</taxon>
        <taxon>Cucurbitaceae</taxon>
        <taxon>Benincaseae</taxon>
        <taxon>Cucumis</taxon>
    </lineage>
</organism>
<keyword evidence="2" id="KW-1133">Transmembrane helix</keyword>
<evidence type="ECO:0000313" key="3">
    <source>
        <dbReference type="EMBL" id="KAA0044010.1"/>
    </source>
</evidence>
<keyword evidence="1" id="KW-0175">Coiled coil</keyword>
<gene>
    <name evidence="3" type="ORF">E6C27_scaffold236G003560</name>
</gene>
<dbReference type="OrthoDB" id="782563at2759"/>
<feature type="transmembrane region" description="Helical" evidence="2">
    <location>
        <begin position="7"/>
        <end position="27"/>
    </location>
</feature>
<comment type="caution">
    <text evidence="3">The sequence shown here is derived from an EMBL/GenBank/DDBJ whole genome shotgun (WGS) entry which is preliminary data.</text>
</comment>
<reference evidence="3 4" key="1">
    <citation type="submission" date="2019-08" db="EMBL/GenBank/DDBJ databases">
        <title>Draft genome sequences of two oriental melons (Cucumis melo L. var makuwa).</title>
        <authorList>
            <person name="Kwon S.-Y."/>
        </authorList>
    </citation>
    <scope>NUCLEOTIDE SEQUENCE [LARGE SCALE GENOMIC DNA]</scope>
    <source>
        <strain evidence="4">cv. SW 3</strain>
        <tissue evidence="3">Leaf</tissue>
    </source>
</reference>
<accession>A0A5A7TLC1</accession>
<keyword evidence="2" id="KW-0812">Transmembrane</keyword>
<dbReference type="PANTHER" id="PTHR37215:SF1">
    <property type="entry name" value="ACYL-COA-BINDING DOMAIN PROTEIN"/>
    <property type="match status" value="1"/>
</dbReference>
<feature type="coiled-coil region" evidence="1">
    <location>
        <begin position="60"/>
        <end position="125"/>
    </location>
</feature>
<proteinExistence type="predicted"/>
<dbReference type="PANTHER" id="PTHR37215">
    <property type="entry name" value="ACYL-COA-BINDING DOMAIN PROTEIN"/>
    <property type="match status" value="1"/>
</dbReference>
<dbReference type="Proteomes" id="UP000321393">
    <property type="component" value="Unassembled WGS sequence"/>
</dbReference>
<dbReference type="STRING" id="1194695.A0A5A7TLC1"/>
<keyword evidence="2" id="KW-0472">Membrane</keyword>
<evidence type="ECO:0000313" key="4">
    <source>
        <dbReference type="Proteomes" id="UP000321393"/>
    </source>
</evidence>
<dbReference type="AlphaFoldDB" id="A0A5A7TLC1"/>